<dbReference type="GO" id="GO:0005524">
    <property type="term" value="F:ATP binding"/>
    <property type="evidence" value="ECO:0007669"/>
    <property type="project" value="UniProtKB-KW"/>
</dbReference>
<reference evidence="10" key="4">
    <citation type="submission" date="2019-03" db="UniProtKB">
        <authorList>
            <consortium name="EnsemblPlants"/>
        </authorList>
    </citation>
    <scope>IDENTIFICATION</scope>
</reference>
<evidence type="ECO:0000259" key="9">
    <source>
        <dbReference type="PROSITE" id="PS51194"/>
    </source>
</evidence>
<evidence type="ECO:0000259" key="8">
    <source>
        <dbReference type="PROSITE" id="PS51192"/>
    </source>
</evidence>
<keyword evidence="3" id="KW-0378">Hydrolase</keyword>
<evidence type="ECO:0000256" key="5">
    <source>
        <dbReference type="ARBA" id="ARBA00022840"/>
    </source>
</evidence>
<evidence type="ECO:0000256" key="7">
    <source>
        <dbReference type="ARBA" id="ARBA00023204"/>
    </source>
</evidence>
<dbReference type="GO" id="GO:0003677">
    <property type="term" value="F:DNA binding"/>
    <property type="evidence" value="ECO:0007669"/>
    <property type="project" value="UniProtKB-KW"/>
</dbReference>
<dbReference type="GO" id="GO:0016787">
    <property type="term" value="F:hydrolase activity"/>
    <property type="evidence" value="ECO:0007669"/>
    <property type="project" value="UniProtKB-KW"/>
</dbReference>
<dbReference type="GO" id="GO:0003678">
    <property type="term" value="F:DNA helicase activity"/>
    <property type="evidence" value="ECO:0007669"/>
    <property type="project" value="TreeGrafter"/>
</dbReference>
<dbReference type="Gene3D" id="3.40.50.300">
    <property type="entry name" value="P-loop containing nucleotide triphosphate hydrolases"/>
    <property type="match status" value="2"/>
</dbReference>
<dbReference type="SUPFAM" id="SSF52540">
    <property type="entry name" value="P-loop containing nucleoside triphosphate hydrolases"/>
    <property type="match status" value="1"/>
</dbReference>
<reference evidence="11" key="2">
    <citation type="journal article" date="2017" name="Nat. Plants">
        <title>The Aegilops tauschii genome reveals multiple impacts of transposons.</title>
        <authorList>
            <person name="Zhao G."/>
            <person name="Zou C."/>
            <person name="Li K."/>
            <person name="Wang K."/>
            <person name="Li T."/>
            <person name="Gao L."/>
            <person name="Zhang X."/>
            <person name="Wang H."/>
            <person name="Yang Z."/>
            <person name="Liu X."/>
            <person name="Jiang W."/>
            <person name="Mao L."/>
            <person name="Kong X."/>
            <person name="Jiao Y."/>
            <person name="Jia J."/>
        </authorList>
    </citation>
    <scope>NUCLEOTIDE SEQUENCE [LARGE SCALE GENOMIC DNA]</scope>
    <source>
        <strain evidence="11">cv. AL8/78</strain>
    </source>
</reference>
<accession>A0A453HYN8</accession>
<keyword evidence="1" id="KW-0547">Nucleotide-binding</keyword>
<dbReference type="InterPro" id="IPR047112">
    <property type="entry name" value="RecG/Mfd"/>
</dbReference>
<keyword evidence="11" id="KW-1185">Reference proteome</keyword>
<sequence>MAKLAVDQAARMLYRYNLPHEKKRPRNLSKLNDPSTWEKRRLKGKLAVQKMVVNLMELYLQRMRQRRPPYRKPEAMDQFASEFPYEPTPDQNQAFIDIENDLTERETPMDRLICGDVGFGKTEVAMRAIFIVVSTGYQAMVLAPTVILANQHYDVMSERFSNYPDIKVAIFSGAQSKDEKDELITKITNGHLQIIVGTHALLTERMAYNNLGLLVVDEEQKFGVQQKEKIASFKASIDVLTLSATPIPRTLYLALTGFRDASLMSTPPPERVAVKTYVSAFSRESALSAIKLELKRGGQVFYVVPRIKAIDDVLQFLKDSLPDVPMAIAHGKKVSKNIQLAMEKFSCGEIKILVCTHIIESGIDIPNANTMIVQYAELFGLAQLYQLRGRVGRSGREGFTYLFYTDKSLLSRIAMVSCCSSAL</sequence>
<protein>
    <recommendedName>
        <fullName evidence="12">Helicase C-terminal domain-containing protein</fullName>
    </recommendedName>
</protein>
<dbReference type="SMART" id="SM00487">
    <property type="entry name" value="DEXDc"/>
    <property type="match status" value="1"/>
</dbReference>
<dbReference type="InterPro" id="IPR001650">
    <property type="entry name" value="Helicase_C-like"/>
</dbReference>
<dbReference type="PANTHER" id="PTHR47964:SF1">
    <property type="entry name" value="ATP-DEPENDENT DNA HELICASE HOMOLOG RECG, CHLOROPLASTIC"/>
    <property type="match status" value="1"/>
</dbReference>
<reference evidence="10" key="3">
    <citation type="journal article" date="2017" name="Nature">
        <title>Genome sequence of the progenitor of the wheat D genome Aegilops tauschii.</title>
        <authorList>
            <person name="Luo M.C."/>
            <person name="Gu Y.Q."/>
            <person name="Puiu D."/>
            <person name="Wang H."/>
            <person name="Twardziok S.O."/>
            <person name="Deal K.R."/>
            <person name="Huo N."/>
            <person name="Zhu T."/>
            <person name="Wang L."/>
            <person name="Wang Y."/>
            <person name="McGuire P.E."/>
            <person name="Liu S."/>
            <person name="Long H."/>
            <person name="Ramasamy R.K."/>
            <person name="Rodriguez J.C."/>
            <person name="Van S.L."/>
            <person name="Yuan L."/>
            <person name="Wang Z."/>
            <person name="Xia Z."/>
            <person name="Xiao L."/>
            <person name="Anderson O.D."/>
            <person name="Ouyang S."/>
            <person name="Liang Y."/>
            <person name="Zimin A.V."/>
            <person name="Pertea G."/>
            <person name="Qi P."/>
            <person name="Bennetzen J.L."/>
            <person name="Dai X."/>
            <person name="Dawson M.W."/>
            <person name="Muller H.G."/>
            <person name="Kugler K."/>
            <person name="Rivarola-Duarte L."/>
            <person name="Spannagl M."/>
            <person name="Mayer K.F.X."/>
            <person name="Lu F.H."/>
            <person name="Bevan M.W."/>
            <person name="Leroy P."/>
            <person name="Li P."/>
            <person name="You F.M."/>
            <person name="Sun Q."/>
            <person name="Liu Z."/>
            <person name="Lyons E."/>
            <person name="Wicker T."/>
            <person name="Salzberg S.L."/>
            <person name="Devos K.M."/>
            <person name="Dvorak J."/>
        </authorList>
    </citation>
    <scope>NUCLEOTIDE SEQUENCE [LARGE SCALE GENOMIC DNA]</scope>
    <source>
        <strain evidence="10">cv. AL8/78</strain>
    </source>
</reference>
<evidence type="ECO:0000256" key="1">
    <source>
        <dbReference type="ARBA" id="ARBA00022741"/>
    </source>
</evidence>
<keyword evidence="6" id="KW-0238">DNA-binding</keyword>
<evidence type="ECO:0000313" key="11">
    <source>
        <dbReference type="Proteomes" id="UP000015105"/>
    </source>
</evidence>
<dbReference type="Gramene" id="AET4Gv20363500.1">
    <property type="protein sequence ID" value="AET4Gv20363500.1"/>
    <property type="gene ID" value="AET4Gv20363500"/>
</dbReference>
<dbReference type="InterPro" id="IPR011545">
    <property type="entry name" value="DEAD/DEAH_box_helicase_dom"/>
</dbReference>
<keyword evidence="4" id="KW-0347">Helicase</keyword>
<keyword evidence="5" id="KW-0067">ATP-binding</keyword>
<reference evidence="11" key="1">
    <citation type="journal article" date="2014" name="Science">
        <title>Ancient hybridizations among the ancestral genomes of bread wheat.</title>
        <authorList>
            <consortium name="International Wheat Genome Sequencing Consortium,"/>
            <person name="Marcussen T."/>
            <person name="Sandve S.R."/>
            <person name="Heier L."/>
            <person name="Spannagl M."/>
            <person name="Pfeifer M."/>
            <person name="Jakobsen K.S."/>
            <person name="Wulff B.B."/>
            <person name="Steuernagel B."/>
            <person name="Mayer K.F."/>
            <person name="Olsen O.A."/>
        </authorList>
    </citation>
    <scope>NUCLEOTIDE SEQUENCE [LARGE SCALE GENOMIC DNA]</scope>
    <source>
        <strain evidence="11">cv. AL8/78</strain>
    </source>
</reference>
<dbReference type="AlphaFoldDB" id="A0A453HYN8"/>
<evidence type="ECO:0000313" key="10">
    <source>
        <dbReference type="EnsemblPlants" id="AET4Gv20363500.1"/>
    </source>
</evidence>
<reference evidence="10" key="5">
    <citation type="journal article" date="2021" name="G3 (Bethesda)">
        <title>Aegilops tauschii genome assembly Aet v5.0 features greater sequence contiguity and improved annotation.</title>
        <authorList>
            <person name="Wang L."/>
            <person name="Zhu T."/>
            <person name="Rodriguez J.C."/>
            <person name="Deal K.R."/>
            <person name="Dubcovsky J."/>
            <person name="McGuire P.E."/>
            <person name="Lux T."/>
            <person name="Spannagl M."/>
            <person name="Mayer K.F.X."/>
            <person name="Baldrich P."/>
            <person name="Meyers B.C."/>
            <person name="Huo N."/>
            <person name="Gu Y.Q."/>
            <person name="Zhou H."/>
            <person name="Devos K.M."/>
            <person name="Bennetzen J.L."/>
            <person name="Unver T."/>
            <person name="Budak H."/>
            <person name="Gulick P.J."/>
            <person name="Galiba G."/>
            <person name="Kalapos B."/>
            <person name="Nelson D.R."/>
            <person name="Li P."/>
            <person name="You F.M."/>
            <person name="Luo M.C."/>
            <person name="Dvorak J."/>
        </authorList>
    </citation>
    <scope>NUCLEOTIDE SEQUENCE [LARGE SCALE GENOMIC DNA]</scope>
    <source>
        <strain evidence="10">cv. AL8/78</strain>
    </source>
</reference>
<dbReference type="SMART" id="SM00490">
    <property type="entry name" value="HELICc"/>
    <property type="match status" value="1"/>
</dbReference>
<keyword evidence="7" id="KW-0234">DNA repair</keyword>
<dbReference type="Proteomes" id="UP000015105">
    <property type="component" value="Chromosome 4D"/>
</dbReference>
<feature type="domain" description="Helicase C-terminal" evidence="9">
    <location>
        <begin position="286"/>
        <end position="423"/>
    </location>
</feature>
<evidence type="ECO:0000256" key="4">
    <source>
        <dbReference type="ARBA" id="ARBA00022806"/>
    </source>
</evidence>
<dbReference type="GO" id="GO:0006281">
    <property type="term" value="P:DNA repair"/>
    <property type="evidence" value="ECO:0007669"/>
    <property type="project" value="UniProtKB-KW"/>
</dbReference>
<dbReference type="PANTHER" id="PTHR47964">
    <property type="entry name" value="ATP-DEPENDENT DNA HELICASE HOMOLOG RECG, CHLOROPLASTIC"/>
    <property type="match status" value="1"/>
</dbReference>
<keyword evidence="2" id="KW-0227">DNA damage</keyword>
<dbReference type="PROSITE" id="PS51194">
    <property type="entry name" value="HELICASE_CTER"/>
    <property type="match status" value="1"/>
</dbReference>
<organism evidence="10 11">
    <name type="scientific">Aegilops tauschii subsp. strangulata</name>
    <name type="common">Goatgrass</name>
    <dbReference type="NCBI Taxonomy" id="200361"/>
    <lineage>
        <taxon>Eukaryota</taxon>
        <taxon>Viridiplantae</taxon>
        <taxon>Streptophyta</taxon>
        <taxon>Embryophyta</taxon>
        <taxon>Tracheophyta</taxon>
        <taxon>Spermatophyta</taxon>
        <taxon>Magnoliopsida</taxon>
        <taxon>Liliopsida</taxon>
        <taxon>Poales</taxon>
        <taxon>Poaceae</taxon>
        <taxon>BOP clade</taxon>
        <taxon>Pooideae</taxon>
        <taxon>Triticodae</taxon>
        <taxon>Triticeae</taxon>
        <taxon>Triticinae</taxon>
        <taxon>Aegilops</taxon>
    </lineage>
</organism>
<evidence type="ECO:0008006" key="12">
    <source>
        <dbReference type="Google" id="ProtNLM"/>
    </source>
</evidence>
<dbReference type="PROSITE" id="PS51192">
    <property type="entry name" value="HELICASE_ATP_BIND_1"/>
    <property type="match status" value="1"/>
</dbReference>
<dbReference type="CDD" id="cd17991">
    <property type="entry name" value="DEXHc_TRCF"/>
    <property type="match status" value="1"/>
</dbReference>
<evidence type="ECO:0000256" key="3">
    <source>
        <dbReference type="ARBA" id="ARBA00022801"/>
    </source>
</evidence>
<feature type="domain" description="Helicase ATP-binding" evidence="8">
    <location>
        <begin position="102"/>
        <end position="264"/>
    </location>
</feature>
<dbReference type="Pfam" id="PF00271">
    <property type="entry name" value="Helicase_C"/>
    <property type="match status" value="1"/>
</dbReference>
<proteinExistence type="predicted"/>
<dbReference type="InterPro" id="IPR027417">
    <property type="entry name" value="P-loop_NTPase"/>
</dbReference>
<dbReference type="Pfam" id="PF00270">
    <property type="entry name" value="DEAD"/>
    <property type="match status" value="1"/>
</dbReference>
<name>A0A453HYN8_AEGTS</name>
<dbReference type="EnsemblPlants" id="AET4Gv20363500.1">
    <property type="protein sequence ID" value="AET4Gv20363500.1"/>
    <property type="gene ID" value="AET4Gv20363500"/>
</dbReference>
<dbReference type="InterPro" id="IPR014001">
    <property type="entry name" value="Helicase_ATP-bd"/>
</dbReference>
<evidence type="ECO:0000256" key="6">
    <source>
        <dbReference type="ARBA" id="ARBA00023125"/>
    </source>
</evidence>
<evidence type="ECO:0000256" key="2">
    <source>
        <dbReference type="ARBA" id="ARBA00022763"/>
    </source>
</evidence>